<feature type="binding site" evidence="7">
    <location>
        <position position="47"/>
    </location>
    <ligand>
        <name>ATP</name>
        <dbReference type="ChEBI" id="CHEBI:30616"/>
    </ligand>
</feature>
<keyword evidence="5 10" id="KW-0418">Kinase</keyword>
<dbReference type="GO" id="GO:0004674">
    <property type="term" value="F:protein serine/threonine kinase activity"/>
    <property type="evidence" value="ECO:0007669"/>
    <property type="project" value="UniProtKB-EC"/>
</dbReference>
<evidence type="ECO:0000256" key="7">
    <source>
        <dbReference type="PROSITE-ProRule" id="PRU10141"/>
    </source>
</evidence>
<dbReference type="InterPro" id="IPR017441">
    <property type="entry name" value="Protein_kinase_ATP_BS"/>
</dbReference>
<name>A0ABV9W4T5_9ACTN</name>
<feature type="compositionally biased region" description="Low complexity" evidence="8">
    <location>
        <begin position="294"/>
        <end position="303"/>
    </location>
</feature>
<dbReference type="InterPro" id="IPR000719">
    <property type="entry name" value="Prot_kinase_dom"/>
</dbReference>
<accession>A0ABV9W4T5</accession>
<feature type="compositionally biased region" description="Gly residues" evidence="8">
    <location>
        <begin position="399"/>
        <end position="411"/>
    </location>
</feature>
<evidence type="ECO:0000256" key="3">
    <source>
        <dbReference type="ARBA" id="ARBA00022679"/>
    </source>
</evidence>
<keyword evidence="6 7" id="KW-0067">ATP-binding</keyword>
<dbReference type="InterPro" id="IPR008271">
    <property type="entry name" value="Ser/Thr_kinase_AS"/>
</dbReference>
<evidence type="ECO:0000256" key="8">
    <source>
        <dbReference type="SAM" id="MobiDB-lite"/>
    </source>
</evidence>
<dbReference type="Pfam" id="PF00069">
    <property type="entry name" value="Pkinase"/>
    <property type="match status" value="1"/>
</dbReference>
<dbReference type="Gene3D" id="3.30.200.20">
    <property type="entry name" value="Phosphorylase Kinase, domain 1"/>
    <property type="match status" value="1"/>
</dbReference>
<proteinExistence type="predicted"/>
<dbReference type="PROSITE" id="PS00108">
    <property type="entry name" value="PROTEIN_KINASE_ST"/>
    <property type="match status" value="1"/>
</dbReference>
<dbReference type="SUPFAM" id="SSF56112">
    <property type="entry name" value="Protein kinase-like (PK-like)"/>
    <property type="match status" value="1"/>
</dbReference>
<evidence type="ECO:0000256" key="1">
    <source>
        <dbReference type="ARBA" id="ARBA00012513"/>
    </source>
</evidence>
<keyword evidence="11" id="KW-1185">Reference proteome</keyword>
<feature type="domain" description="Protein kinase" evidence="9">
    <location>
        <begin position="18"/>
        <end position="281"/>
    </location>
</feature>
<evidence type="ECO:0000259" key="9">
    <source>
        <dbReference type="PROSITE" id="PS50011"/>
    </source>
</evidence>
<sequence>MLGRQPDVQEQRVLGGRYRLEEQLGSGGMAVVWSATDEVLGRLVAVKMLAGQHAAKPESLRRIRAEARTAATLSHPNIAQVHDYGEAEEDGQTVPYVVMELVRGQTLEQRMAAGPIEPRVTFRICAEVAAALTAAHAAGLVHRDIKPANVIVTETGAKVVDFGIAASAAPSGEGALPTEVLGTPSYLAPERLTDDAVEPASDVYALGMLLYKLLTRQLPWQVDNTVQLLVAHVYTEPQPLPLLPGVPDEVIDLCHRCLRKDPALRPDAPEVAAVLAAAAGLRVVADERAHAAAAPAADGEPSAVLIPPPGVRAAASTGTPPGRRRTLVVTSATVAGLVTAGLVVAAFAAGPPAQQQRATAAAAAAAAPSTSSTVTETPGADAPSATTAVVPSVGTGPTTAGGGPAGRGPTGGATHPVPQPTGGNPAPTTAPPTPGEPPSPQQRTLSSMGGSVLATCTTGDLAQLLSWEPAETYELVKVEAGPATRARISFKNPEHTVRMQIACRGGIPSATIGSI</sequence>
<evidence type="ECO:0000256" key="4">
    <source>
        <dbReference type="ARBA" id="ARBA00022741"/>
    </source>
</evidence>
<evidence type="ECO:0000313" key="10">
    <source>
        <dbReference type="EMBL" id="MFC5002312.1"/>
    </source>
</evidence>
<comment type="caution">
    <text evidence="10">The sequence shown here is derived from an EMBL/GenBank/DDBJ whole genome shotgun (WGS) entry which is preliminary data.</text>
</comment>
<dbReference type="EMBL" id="JBHSIU010000041">
    <property type="protein sequence ID" value="MFC5002312.1"/>
    <property type="molecule type" value="Genomic_DNA"/>
</dbReference>
<reference evidence="11" key="1">
    <citation type="journal article" date="2019" name="Int. J. Syst. Evol. Microbiol.">
        <title>The Global Catalogue of Microorganisms (GCM) 10K type strain sequencing project: providing services to taxonomists for standard genome sequencing and annotation.</title>
        <authorList>
            <consortium name="The Broad Institute Genomics Platform"/>
            <consortium name="The Broad Institute Genome Sequencing Center for Infectious Disease"/>
            <person name="Wu L."/>
            <person name="Ma J."/>
        </authorList>
    </citation>
    <scope>NUCLEOTIDE SEQUENCE [LARGE SCALE GENOMIC DNA]</scope>
    <source>
        <strain evidence="11">CGMCC 4.7152</strain>
    </source>
</reference>
<evidence type="ECO:0000256" key="6">
    <source>
        <dbReference type="ARBA" id="ARBA00022840"/>
    </source>
</evidence>
<feature type="region of interest" description="Disordered" evidence="8">
    <location>
        <begin position="294"/>
        <end position="324"/>
    </location>
</feature>
<dbReference type="PROSITE" id="PS00107">
    <property type="entry name" value="PROTEIN_KINASE_ATP"/>
    <property type="match status" value="1"/>
</dbReference>
<feature type="compositionally biased region" description="Low complexity" evidence="8">
    <location>
        <begin position="385"/>
        <end position="398"/>
    </location>
</feature>
<protein>
    <recommendedName>
        <fullName evidence="1">non-specific serine/threonine protein kinase</fullName>
        <ecNumber evidence="1">2.7.11.1</ecNumber>
    </recommendedName>
</protein>
<keyword evidence="3 10" id="KW-0808">Transferase</keyword>
<dbReference type="PANTHER" id="PTHR43289:SF6">
    <property type="entry name" value="SERINE_THREONINE-PROTEIN KINASE NEKL-3"/>
    <property type="match status" value="1"/>
</dbReference>
<gene>
    <name evidence="10" type="ORF">ACFPIJ_31325</name>
</gene>
<dbReference type="PROSITE" id="PS50011">
    <property type="entry name" value="PROTEIN_KINASE_DOM"/>
    <property type="match status" value="1"/>
</dbReference>
<dbReference type="RefSeq" id="WP_380120269.1">
    <property type="nucleotide sequence ID" value="NZ_JBHSIU010000041.1"/>
</dbReference>
<dbReference type="CDD" id="cd14014">
    <property type="entry name" value="STKc_PknB_like"/>
    <property type="match status" value="1"/>
</dbReference>
<feature type="compositionally biased region" description="Pro residues" evidence="8">
    <location>
        <begin position="428"/>
        <end position="440"/>
    </location>
</feature>
<evidence type="ECO:0000256" key="5">
    <source>
        <dbReference type="ARBA" id="ARBA00022777"/>
    </source>
</evidence>
<dbReference type="Gene3D" id="1.10.510.10">
    <property type="entry name" value="Transferase(Phosphotransferase) domain 1"/>
    <property type="match status" value="1"/>
</dbReference>
<evidence type="ECO:0000313" key="11">
    <source>
        <dbReference type="Proteomes" id="UP001595912"/>
    </source>
</evidence>
<dbReference type="InterPro" id="IPR011009">
    <property type="entry name" value="Kinase-like_dom_sf"/>
</dbReference>
<evidence type="ECO:0000256" key="2">
    <source>
        <dbReference type="ARBA" id="ARBA00022527"/>
    </source>
</evidence>
<organism evidence="10 11">
    <name type="scientific">Dactylosporangium cerinum</name>
    <dbReference type="NCBI Taxonomy" id="1434730"/>
    <lineage>
        <taxon>Bacteria</taxon>
        <taxon>Bacillati</taxon>
        <taxon>Actinomycetota</taxon>
        <taxon>Actinomycetes</taxon>
        <taxon>Micromonosporales</taxon>
        <taxon>Micromonosporaceae</taxon>
        <taxon>Dactylosporangium</taxon>
    </lineage>
</organism>
<dbReference type="EC" id="2.7.11.1" evidence="1"/>
<dbReference type="Proteomes" id="UP001595912">
    <property type="component" value="Unassembled WGS sequence"/>
</dbReference>
<dbReference type="SMART" id="SM00220">
    <property type="entry name" value="S_TKc"/>
    <property type="match status" value="1"/>
</dbReference>
<keyword evidence="4 7" id="KW-0547">Nucleotide-binding</keyword>
<keyword evidence="2" id="KW-0723">Serine/threonine-protein kinase</keyword>
<dbReference type="PANTHER" id="PTHR43289">
    <property type="entry name" value="MITOGEN-ACTIVATED PROTEIN KINASE KINASE KINASE 20-RELATED"/>
    <property type="match status" value="1"/>
</dbReference>
<feature type="region of interest" description="Disordered" evidence="8">
    <location>
        <begin position="371"/>
        <end position="448"/>
    </location>
</feature>